<feature type="compositionally biased region" description="Polar residues" evidence="1">
    <location>
        <begin position="352"/>
        <end position="364"/>
    </location>
</feature>
<feature type="region of interest" description="Disordered" evidence="1">
    <location>
        <begin position="587"/>
        <end position="642"/>
    </location>
</feature>
<organism evidence="3">
    <name type="scientific">Ceratitis capitata</name>
    <name type="common">Mediterranean fruit fly</name>
    <name type="synonym">Tephritis capitata</name>
    <dbReference type="NCBI Taxonomy" id="7213"/>
    <lineage>
        <taxon>Eukaryota</taxon>
        <taxon>Metazoa</taxon>
        <taxon>Ecdysozoa</taxon>
        <taxon>Arthropoda</taxon>
        <taxon>Hexapoda</taxon>
        <taxon>Insecta</taxon>
        <taxon>Pterygota</taxon>
        <taxon>Neoptera</taxon>
        <taxon>Endopterygota</taxon>
        <taxon>Diptera</taxon>
        <taxon>Brachycera</taxon>
        <taxon>Muscomorpha</taxon>
        <taxon>Tephritoidea</taxon>
        <taxon>Tephritidae</taxon>
        <taxon>Ceratitis</taxon>
        <taxon>Ceratitis</taxon>
    </lineage>
</organism>
<dbReference type="Pfam" id="PF15335">
    <property type="entry name" value="CAAP1"/>
    <property type="match status" value="1"/>
</dbReference>
<dbReference type="GO" id="GO:0042981">
    <property type="term" value="P:regulation of apoptotic process"/>
    <property type="evidence" value="ECO:0007669"/>
    <property type="project" value="InterPro"/>
</dbReference>
<feature type="compositionally biased region" description="Basic and acidic residues" evidence="1">
    <location>
        <begin position="403"/>
        <end position="436"/>
    </location>
</feature>
<reference evidence="3" key="2">
    <citation type="journal article" date="2014" name="BMC Genomics">
        <title>A genomic perspective to assessing quality of mass-reared SIT flies used in Mediterranean fruit fly (Ceratitis capitata) eradication in California.</title>
        <authorList>
            <person name="Calla B."/>
            <person name="Hall B."/>
            <person name="Hou S."/>
            <person name="Geib S.M."/>
        </authorList>
    </citation>
    <scope>NUCLEOTIDE SEQUENCE</scope>
</reference>
<feature type="compositionally biased region" description="Basic and acidic residues" evidence="1">
    <location>
        <begin position="190"/>
        <end position="206"/>
    </location>
</feature>
<feature type="compositionally biased region" description="Basic residues" evidence="1">
    <location>
        <begin position="1"/>
        <end position="21"/>
    </location>
</feature>
<protein>
    <submittedName>
        <fullName evidence="2">(Mediterranean fruit fly) hypothetical protein</fullName>
    </submittedName>
</protein>
<sequence>MHNAKKKTKTGKIPKPIKIKKEKTEEDRTLHSMSHYVDDRLELVKQIFGSLKPKTITNLAPDFLKKKSMDEIEELCLNELLGISTKRLLSIINATKCPTDTESSSDSDVEHQEEHISLEEISSDSEIEGASSSAGKKKTNGSDGKGNTKKHTKGPAEKEENNGQISVLELLELQARARAIRSQLALEPVTKIEVDSDAEKIDENKSSSKPTSETNSKEHKGKRRRKSSEKSKDMDKTQTIVSKVGKETVSTVIAARSTSSSKSKKKDDLSQSIKANKLKRNYRVNNTETDSGSADNDKRTRNGEPSATTKEVKKETKSRSPTPDVIPIIPEPETLCISDSSDGEPEGAGKIKTTQTEASKNSNDNGKEEQSKANAIRKPSRERKITEPEEGEICDNPVEENESNDKNESSESKDLSASIEETKNATEPVRAQKDIIEAGVSDGAGVSNETEKTGVGKEEEDNSKESLAPVAKITDTTISVTPATEKLTTAPSIEDEDDGNDDVISLEGGDLEEEMIEHLEEDTNTKSSFATSPKKSNAVGEEQDEDVISLDSSEEEEAEKTNTESWHSRYLKSSKVSKVLATSRLGKRVRDNIKKSKRSKKDSERVKNAEEKEKSNTSYASKHEDGSIEQYKELLAMRQRKK</sequence>
<dbReference type="PANTHER" id="PTHR14740">
    <property type="entry name" value="CASPASE ACTIVITY AND APOPTOSIS INHIBITOR 1"/>
    <property type="match status" value="1"/>
</dbReference>
<evidence type="ECO:0000256" key="1">
    <source>
        <dbReference type="SAM" id="MobiDB-lite"/>
    </source>
</evidence>
<feature type="compositionally biased region" description="Basic and acidic residues" evidence="1">
    <location>
        <begin position="601"/>
        <end position="632"/>
    </location>
</feature>
<dbReference type="OrthoDB" id="10064012at2759"/>
<feature type="region of interest" description="Disordered" evidence="1">
    <location>
        <begin position="1"/>
        <end position="26"/>
    </location>
</feature>
<accession>W8BWB0</accession>
<reference evidence="3" key="1">
    <citation type="submission" date="2013-07" db="EMBL/GenBank/DDBJ databases">
        <authorList>
            <person name="Geib S."/>
        </authorList>
    </citation>
    <scope>NUCLEOTIDE SEQUENCE</scope>
</reference>
<keyword evidence="4" id="KW-1185">Reference proteome</keyword>
<dbReference type="InterPro" id="IPR038991">
    <property type="entry name" value="CAAP1"/>
</dbReference>
<gene>
    <name evidence="2" type="ORF">CCAP1982_LOCUS12036</name>
</gene>
<proteinExistence type="evidence at transcript level"/>
<dbReference type="AlphaFoldDB" id="W8BWB0"/>
<evidence type="ECO:0000313" key="3">
    <source>
        <dbReference type="EMBL" id="JAB97551.1"/>
    </source>
</evidence>
<dbReference type="EMBL" id="CAJHJT010000034">
    <property type="protein sequence ID" value="CAD7003588.1"/>
    <property type="molecule type" value="Genomic_DNA"/>
</dbReference>
<feature type="compositionally biased region" description="Acidic residues" evidence="1">
    <location>
        <begin position="541"/>
        <end position="558"/>
    </location>
</feature>
<name>W8BWB0_CERCA</name>
<dbReference type="Proteomes" id="UP000606786">
    <property type="component" value="Unassembled WGS sequence"/>
</dbReference>
<dbReference type="PANTHER" id="PTHR14740:SF3">
    <property type="entry name" value="CASPASE ACTIVITY AND APOPTOSIS INHIBITOR 1"/>
    <property type="match status" value="1"/>
</dbReference>
<evidence type="ECO:0000313" key="4">
    <source>
        <dbReference type="Proteomes" id="UP000606786"/>
    </source>
</evidence>
<feature type="region of interest" description="Disordered" evidence="1">
    <location>
        <begin position="182"/>
        <end position="505"/>
    </location>
</feature>
<feature type="compositionally biased region" description="Acidic residues" evidence="1">
    <location>
        <begin position="388"/>
        <end position="402"/>
    </location>
</feature>
<evidence type="ECO:0000313" key="2">
    <source>
        <dbReference type="EMBL" id="CAD7003588.1"/>
    </source>
</evidence>
<feature type="compositionally biased region" description="Polar residues" evidence="1">
    <location>
        <begin position="525"/>
        <end position="535"/>
    </location>
</feature>
<feature type="region of interest" description="Disordered" evidence="1">
    <location>
        <begin position="97"/>
        <end position="164"/>
    </location>
</feature>
<feature type="compositionally biased region" description="Polar residues" evidence="1">
    <location>
        <begin position="474"/>
        <end position="491"/>
    </location>
</feature>
<feature type="compositionally biased region" description="Polar residues" evidence="1">
    <location>
        <begin position="283"/>
        <end position="294"/>
    </location>
</feature>
<feature type="region of interest" description="Disordered" evidence="1">
    <location>
        <begin position="520"/>
        <end position="568"/>
    </location>
</feature>
<feature type="compositionally biased region" description="Basic and acidic residues" evidence="1">
    <location>
        <begin position="108"/>
        <end position="118"/>
    </location>
</feature>
<dbReference type="EMBL" id="GAMC01009004">
    <property type="protein sequence ID" value="JAB97551.1"/>
    <property type="molecule type" value="mRNA"/>
</dbReference>
<reference evidence="2" key="3">
    <citation type="submission" date="2020-11" db="EMBL/GenBank/DDBJ databases">
        <authorList>
            <person name="Whitehead M."/>
        </authorList>
    </citation>
    <scope>NUCLEOTIDE SEQUENCE</scope>
    <source>
        <strain evidence="2">EGII</strain>
    </source>
</reference>